<organism evidence="6 7">
    <name type="scientific">Necator americanus</name>
    <name type="common">Human hookworm</name>
    <dbReference type="NCBI Taxonomy" id="51031"/>
    <lineage>
        <taxon>Eukaryota</taxon>
        <taxon>Metazoa</taxon>
        <taxon>Ecdysozoa</taxon>
        <taxon>Nematoda</taxon>
        <taxon>Chromadorea</taxon>
        <taxon>Rhabditida</taxon>
        <taxon>Rhabditina</taxon>
        <taxon>Rhabditomorpha</taxon>
        <taxon>Strongyloidea</taxon>
        <taxon>Ancylostomatidae</taxon>
        <taxon>Bunostominae</taxon>
        <taxon>Necator</taxon>
    </lineage>
</organism>
<evidence type="ECO:0000256" key="4">
    <source>
        <dbReference type="SAM" id="MobiDB-lite"/>
    </source>
</evidence>
<evidence type="ECO:0000256" key="2">
    <source>
        <dbReference type="ARBA" id="ARBA00022553"/>
    </source>
</evidence>
<name>A0ABR1DLY3_NECAM</name>
<dbReference type="EMBL" id="JAVFWL010000004">
    <property type="protein sequence ID" value="KAK6751472.1"/>
    <property type="molecule type" value="Genomic_DNA"/>
</dbReference>
<dbReference type="Gene3D" id="3.40.720.10">
    <property type="entry name" value="Alkaline Phosphatase, subunit A"/>
    <property type="match status" value="1"/>
</dbReference>
<evidence type="ECO:0000313" key="7">
    <source>
        <dbReference type="Proteomes" id="UP001303046"/>
    </source>
</evidence>
<proteinExistence type="inferred from homology"/>
<dbReference type="EC" id="3.1.3.1" evidence="1"/>
<keyword evidence="7" id="KW-1185">Reference proteome</keyword>
<dbReference type="InterPro" id="IPR001952">
    <property type="entry name" value="Alkaline_phosphatase"/>
</dbReference>
<keyword evidence="5" id="KW-0732">Signal</keyword>
<gene>
    <name evidence="6" type="primary">Necator_chrIV.g16379</name>
    <name evidence="6" type="ORF">RB195_003083</name>
</gene>
<dbReference type="InterPro" id="IPR017850">
    <property type="entry name" value="Alkaline_phosphatase_core_sf"/>
</dbReference>
<sequence length="351" mass="39476">MLVQALFILYLQLLRVSEQIQRGLERILTTTADVIAPNIVFSCKYVARVHERVAGLYNDLRGLADVANQCFYPPRQLWYKFIDSRGTERLALDDVRFWNLLGKENISRKLKWNPHLLKAKRPKNVILFIGDGMGLSIVTPARINKNQKARNPYLNKPLFFETFRAAGLVKTSSFTHHVTDSAAGAVALVGGVKTRQVVVVGIDTIAKMGFQQLSSVLGDRQEPTFSASEDKRKRKMRTLRLLPDEEDSSVSFNLQFHKRNRGVPITTDMAGLKDEERRTKFRQCVPPSARSTGQKEAQRCGFVHKVNPGRCKGSAPNSDAAEEPGKASEKDIVLPAAKRPRKRMDFKSEGV</sequence>
<feature type="region of interest" description="Disordered" evidence="4">
    <location>
        <begin position="308"/>
        <end position="351"/>
    </location>
</feature>
<keyword evidence="2" id="KW-0597">Phosphoprotein</keyword>
<comment type="similarity">
    <text evidence="3">Belongs to the alkaline phosphatase family.</text>
</comment>
<feature type="chain" id="PRO_5046504789" description="alkaline phosphatase" evidence="5">
    <location>
        <begin position="20"/>
        <end position="351"/>
    </location>
</feature>
<dbReference type="PRINTS" id="PR00113">
    <property type="entry name" value="ALKPHPHTASE"/>
</dbReference>
<evidence type="ECO:0000256" key="3">
    <source>
        <dbReference type="RuleBase" id="RU003946"/>
    </source>
</evidence>
<feature type="signal peptide" evidence="5">
    <location>
        <begin position="1"/>
        <end position="19"/>
    </location>
</feature>
<dbReference type="Proteomes" id="UP001303046">
    <property type="component" value="Unassembled WGS sequence"/>
</dbReference>
<dbReference type="Pfam" id="PF00245">
    <property type="entry name" value="Alk_phosphatase"/>
    <property type="match status" value="1"/>
</dbReference>
<dbReference type="PANTHER" id="PTHR11596">
    <property type="entry name" value="ALKALINE PHOSPHATASE"/>
    <property type="match status" value="1"/>
</dbReference>
<evidence type="ECO:0000313" key="6">
    <source>
        <dbReference type="EMBL" id="KAK6751472.1"/>
    </source>
</evidence>
<dbReference type="PANTHER" id="PTHR11596:SF5">
    <property type="entry name" value="ALKALINE PHOSPHATASE"/>
    <property type="match status" value="1"/>
</dbReference>
<accession>A0ABR1DLY3</accession>
<reference evidence="6 7" key="1">
    <citation type="submission" date="2023-08" db="EMBL/GenBank/DDBJ databases">
        <title>A Necator americanus chromosomal reference genome.</title>
        <authorList>
            <person name="Ilik V."/>
            <person name="Petrzelkova K.J."/>
            <person name="Pardy F."/>
            <person name="Fuh T."/>
            <person name="Niatou-Singa F.S."/>
            <person name="Gouil Q."/>
            <person name="Baker L."/>
            <person name="Ritchie M.E."/>
            <person name="Jex A.R."/>
            <person name="Gazzola D."/>
            <person name="Li H."/>
            <person name="Toshio Fujiwara R."/>
            <person name="Zhan B."/>
            <person name="Aroian R.V."/>
            <person name="Pafco B."/>
            <person name="Schwarz E.M."/>
        </authorList>
    </citation>
    <scope>NUCLEOTIDE SEQUENCE [LARGE SCALE GENOMIC DNA]</scope>
    <source>
        <strain evidence="6 7">Aroian</strain>
        <tissue evidence="6">Whole animal</tissue>
    </source>
</reference>
<comment type="caution">
    <text evidence="6">The sequence shown here is derived from an EMBL/GenBank/DDBJ whole genome shotgun (WGS) entry which is preliminary data.</text>
</comment>
<evidence type="ECO:0000256" key="1">
    <source>
        <dbReference type="ARBA" id="ARBA00012647"/>
    </source>
</evidence>
<dbReference type="SUPFAM" id="SSF53649">
    <property type="entry name" value="Alkaline phosphatase-like"/>
    <property type="match status" value="1"/>
</dbReference>
<protein>
    <recommendedName>
        <fullName evidence="1">alkaline phosphatase</fullName>
        <ecNumber evidence="1">3.1.3.1</ecNumber>
    </recommendedName>
</protein>
<feature type="compositionally biased region" description="Basic and acidic residues" evidence="4">
    <location>
        <begin position="323"/>
        <end position="332"/>
    </location>
</feature>
<evidence type="ECO:0000256" key="5">
    <source>
        <dbReference type="SAM" id="SignalP"/>
    </source>
</evidence>